<dbReference type="KEGG" id="ecls:LI67_001815"/>
<accession>A0A167QQ99</accession>
<dbReference type="Proteomes" id="UP000036013">
    <property type="component" value="Unassembled WGS sequence"/>
</dbReference>
<reference evidence="1 2" key="1">
    <citation type="submission" date="2015-06" db="EMBL/GenBank/DDBJ databases">
        <authorList>
            <person name="Adams M."/>
            <person name="Sutton G."/>
            <person name="Nelson K."/>
            <person name="Bonomo R."/>
            <person name="McCorrison J."/>
            <person name="Sanka R."/>
            <person name="Brinkac L."/>
            <person name="Nierman W."/>
        </authorList>
    </citation>
    <scope>NUCLEOTIDE SEQUENCE [LARGE SCALE GENOMIC DNA]</scope>
    <source>
        <strain evidence="1 2">GN02692</strain>
    </source>
</reference>
<proteinExistence type="predicted"/>
<gene>
    <name evidence="1" type="ORF">ABF77_10505</name>
</gene>
<comment type="caution">
    <text evidence="1">The sequence shown here is derived from an EMBL/GenBank/DDBJ whole genome shotgun (WGS) entry which is preliminary data.</text>
</comment>
<accession>A0A0F3YQY6</accession>
<name>A0A0F0UBJ3_9ENTR</name>
<evidence type="ECO:0000313" key="1">
    <source>
        <dbReference type="EMBL" id="KLQ04653.1"/>
    </source>
</evidence>
<protein>
    <submittedName>
        <fullName evidence="1">Uncharacterized protein</fullName>
    </submittedName>
</protein>
<accession>A0A0F0UBJ3</accession>
<sequence length="56" mass="6509">MQNGYCRFISYHLQKNTWRSRHMTNQGISITLHIAESDTAIVTARLITPVTILGWY</sequence>
<dbReference type="EMBL" id="LEDI01000016">
    <property type="protein sequence ID" value="KLQ04653.1"/>
    <property type="molecule type" value="Genomic_DNA"/>
</dbReference>
<dbReference type="AlphaFoldDB" id="A0A0F0UBJ3"/>
<organism evidence="1 2">
    <name type="scientific">Enterobacter roggenkampii</name>
    <dbReference type="NCBI Taxonomy" id="1812935"/>
    <lineage>
        <taxon>Bacteria</taxon>
        <taxon>Pseudomonadati</taxon>
        <taxon>Pseudomonadota</taxon>
        <taxon>Gammaproteobacteria</taxon>
        <taxon>Enterobacterales</taxon>
        <taxon>Enterobacteriaceae</taxon>
        <taxon>Enterobacter</taxon>
        <taxon>Enterobacter cloacae complex</taxon>
    </lineage>
</organism>
<evidence type="ECO:0000313" key="2">
    <source>
        <dbReference type="Proteomes" id="UP000036013"/>
    </source>
</evidence>